<gene>
    <name evidence="2" type="ORF">GEAMG1_2260</name>
</gene>
<evidence type="ECO:0000313" key="2">
    <source>
        <dbReference type="EMBL" id="CAH2032096.1"/>
    </source>
</evidence>
<protein>
    <recommendedName>
        <fullName evidence="1">Bacteriophage CI repressor N-terminal domain-containing protein</fullName>
    </recommendedName>
</protein>
<dbReference type="Gene3D" id="1.10.260.40">
    <property type="entry name" value="lambda repressor-like DNA-binding domains"/>
    <property type="match status" value="1"/>
</dbReference>
<feature type="domain" description="Bacteriophage CI repressor N-terminal" evidence="1">
    <location>
        <begin position="13"/>
        <end position="75"/>
    </location>
</feature>
<accession>A0ABM9DAB3</accession>
<dbReference type="InterPro" id="IPR010982">
    <property type="entry name" value="Lambda_DNA-bd_dom_sf"/>
</dbReference>
<dbReference type="RefSeq" id="WP_305732870.1">
    <property type="nucleotide sequence ID" value="NZ_OW150024.1"/>
</dbReference>
<name>A0ABM9DAB3_9BACT</name>
<dbReference type="Proteomes" id="UP001295463">
    <property type="component" value="Chromosome"/>
</dbReference>
<dbReference type="Pfam" id="PF07022">
    <property type="entry name" value="Phage_CI_repr"/>
    <property type="match status" value="1"/>
</dbReference>
<dbReference type="InterPro" id="IPR010744">
    <property type="entry name" value="Phage_CI_N"/>
</dbReference>
<evidence type="ECO:0000259" key="1">
    <source>
        <dbReference type="Pfam" id="PF07022"/>
    </source>
</evidence>
<proteinExistence type="predicted"/>
<dbReference type="EMBL" id="OW150024">
    <property type="protein sequence ID" value="CAH2032096.1"/>
    <property type="molecule type" value="Genomic_DNA"/>
</dbReference>
<organism evidence="2 3">
    <name type="scientific">Trichlorobacter ammonificans</name>
    <dbReference type="NCBI Taxonomy" id="2916410"/>
    <lineage>
        <taxon>Bacteria</taxon>
        <taxon>Pseudomonadati</taxon>
        <taxon>Thermodesulfobacteriota</taxon>
        <taxon>Desulfuromonadia</taxon>
        <taxon>Geobacterales</taxon>
        <taxon>Geobacteraceae</taxon>
        <taxon>Trichlorobacter</taxon>
    </lineage>
</organism>
<evidence type="ECO:0000313" key="3">
    <source>
        <dbReference type="Proteomes" id="UP001295463"/>
    </source>
</evidence>
<keyword evidence="3" id="KW-1185">Reference proteome</keyword>
<sequence length="126" mass="14716">MSRLKMTKSDFVDVVSRLREVSGEKREIVLAEMLGFTQSTFAQRKKRNSTPTEEVYWLCKEKGWDFDYVMTGETECHVKAKTPTIEAVIQMMESMDADTQEDIRLSVQKEKLLRELMKEKQEKEAA</sequence>
<reference evidence="2 3" key="1">
    <citation type="submission" date="2022-03" db="EMBL/GenBank/DDBJ databases">
        <authorList>
            <person name="Koch H."/>
        </authorList>
    </citation>
    <scope>NUCLEOTIDE SEQUENCE [LARGE SCALE GENOMIC DNA]</scope>
    <source>
        <strain evidence="2 3">G1</strain>
    </source>
</reference>